<dbReference type="Proteomes" id="UP000609064">
    <property type="component" value="Unassembled WGS sequence"/>
</dbReference>
<dbReference type="EMBL" id="BMKK01000009">
    <property type="protein sequence ID" value="GGD72371.1"/>
    <property type="molecule type" value="Genomic_DNA"/>
</dbReference>
<keyword evidence="4 6" id="KW-1133">Transmembrane helix</keyword>
<feature type="transmembrane region" description="Helical" evidence="6">
    <location>
        <begin position="37"/>
        <end position="59"/>
    </location>
</feature>
<dbReference type="GO" id="GO:0015171">
    <property type="term" value="F:amino acid transmembrane transporter activity"/>
    <property type="evidence" value="ECO:0007669"/>
    <property type="project" value="TreeGrafter"/>
</dbReference>
<reference evidence="7" key="1">
    <citation type="journal article" date="2014" name="Int. J. Syst. Evol. Microbiol.">
        <title>Complete genome sequence of Corynebacterium casei LMG S-19264T (=DSM 44701T), isolated from a smear-ripened cheese.</title>
        <authorList>
            <consortium name="US DOE Joint Genome Institute (JGI-PGF)"/>
            <person name="Walter F."/>
            <person name="Albersmeier A."/>
            <person name="Kalinowski J."/>
            <person name="Ruckert C."/>
        </authorList>
    </citation>
    <scope>NUCLEOTIDE SEQUENCE</scope>
    <source>
        <strain evidence="7">CGMCC 1.15958</strain>
    </source>
</reference>
<dbReference type="AlphaFoldDB" id="A0A916Z237"/>
<evidence type="ECO:0000313" key="8">
    <source>
        <dbReference type="Proteomes" id="UP000609064"/>
    </source>
</evidence>
<evidence type="ECO:0000256" key="1">
    <source>
        <dbReference type="ARBA" id="ARBA00004651"/>
    </source>
</evidence>
<evidence type="ECO:0000313" key="7">
    <source>
        <dbReference type="EMBL" id="GGD72371.1"/>
    </source>
</evidence>
<evidence type="ECO:0000256" key="6">
    <source>
        <dbReference type="SAM" id="Phobius"/>
    </source>
</evidence>
<keyword evidence="5 6" id="KW-0472">Membrane</keyword>
<comment type="caution">
    <text evidence="7">The sequence shown here is derived from an EMBL/GenBank/DDBJ whole genome shotgun (WGS) entry which is preliminary data.</text>
</comment>
<dbReference type="GO" id="GO:0005886">
    <property type="term" value="C:plasma membrane"/>
    <property type="evidence" value="ECO:0007669"/>
    <property type="project" value="UniProtKB-SubCell"/>
</dbReference>
<protein>
    <recommendedName>
        <fullName evidence="9">Lysine transporter LysE</fullName>
    </recommendedName>
</protein>
<reference evidence="7" key="2">
    <citation type="submission" date="2020-09" db="EMBL/GenBank/DDBJ databases">
        <authorList>
            <person name="Sun Q."/>
            <person name="Zhou Y."/>
        </authorList>
    </citation>
    <scope>NUCLEOTIDE SEQUENCE</scope>
    <source>
        <strain evidence="7">CGMCC 1.15958</strain>
    </source>
</reference>
<comment type="subcellular location">
    <subcellularLocation>
        <location evidence="1">Cell membrane</location>
        <topology evidence="1">Multi-pass membrane protein</topology>
    </subcellularLocation>
</comment>
<accession>A0A916Z237</accession>
<keyword evidence="3 6" id="KW-0812">Transmembrane</keyword>
<dbReference type="RefSeq" id="WP_188768869.1">
    <property type="nucleotide sequence ID" value="NZ_BMKK01000009.1"/>
</dbReference>
<proteinExistence type="predicted"/>
<name>A0A916Z237_9BACT</name>
<feature type="transmembrane region" description="Helical" evidence="6">
    <location>
        <begin position="112"/>
        <end position="137"/>
    </location>
</feature>
<organism evidence="7 8">
    <name type="scientific">Emticicia aquatilis</name>
    <dbReference type="NCBI Taxonomy" id="1537369"/>
    <lineage>
        <taxon>Bacteria</taxon>
        <taxon>Pseudomonadati</taxon>
        <taxon>Bacteroidota</taxon>
        <taxon>Cytophagia</taxon>
        <taxon>Cytophagales</taxon>
        <taxon>Leadbetterellaceae</taxon>
        <taxon>Emticicia</taxon>
    </lineage>
</organism>
<evidence type="ECO:0008006" key="9">
    <source>
        <dbReference type="Google" id="ProtNLM"/>
    </source>
</evidence>
<sequence>MMDLIIFLVVAAISFAGSIHIGAVNLAVVQATLNRNISAGILVAFGGSIPEFIYSFIALKGVFFLKDNQFLLSWLNMLIIPVFLLMGLVYLFQKQSNNTDKMPMVGKNKLDFLKGFSLGMLNPQLLPFWFFMLIFLGKYFSINDLSAKYAFVLGTGMGAFAILALFAYLAHRYKSYINQLLRSFSVNRLMGYLFIALALMQIVKVFT</sequence>
<keyword evidence="8" id="KW-1185">Reference proteome</keyword>
<feature type="transmembrane region" description="Helical" evidence="6">
    <location>
        <begin position="189"/>
        <end position="206"/>
    </location>
</feature>
<feature type="transmembrane region" description="Helical" evidence="6">
    <location>
        <begin position="71"/>
        <end position="92"/>
    </location>
</feature>
<dbReference type="Pfam" id="PF01810">
    <property type="entry name" value="LysE"/>
    <property type="match status" value="1"/>
</dbReference>
<dbReference type="InterPro" id="IPR001123">
    <property type="entry name" value="LeuE-type"/>
</dbReference>
<dbReference type="PANTHER" id="PTHR30086:SF20">
    <property type="entry name" value="ARGININE EXPORTER PROTEIN ARGO-RELATED"/>
    <property type="match status" value="1"/>
</dbReference>
<feature type="transmembrane region" description="Helical" evidence="6">
    <location>
        <begin position="149"/>
        <end position="169"/>
    </location>
</feature>
<evidence type="ECO:0000256" key="5">
    <source>
        <dbReference type="ARBA" id="ARBA00023136"/>
    </source>
</evidence>
<gene>
    <name evidence="7" type="ORF">GCM10011514_40620</name>
</gene>
<keyword evidence="2" id="KW-1003">Cell membrane</keyword>
<evidence type="ECO:0000256" key="2">
    <source>
        <dbReference type="ARBA" id="ARBA00022475"/>
    </source>
</evidence>
<evidence type="ECO:0000256" key="3">
    <source>
        <dbReference type="ARBA" id="ARBA00022692"/>
    </source>
</evidence>
<evidence type="ECO:0000256" key="4">
    <source>
        <dbReference type="ARBA" id="ARBA00022989"/>
    </source>
</evidence>
<dbReference type="PANTHER" id="PTHR30086">
    <property type="entry name" value="ARGININE EXPORTER PROTEIN ARGO"/>
    <property type="match status" value="1"/>
</dbReference>